<evidence type="ECO:0000259" key="2">
    <source>
        <dbReference type="Pfam" id="PF10675"/>
    </source>
</evidence>
<gene>
    <name evidence="3" type="ORF">KXJ70_13910</name>
</gene>
<keyword evidence="4" id="KW-1185">Reference proteome</keyword>
<dbReference type="EMBL" id="JAHWDQ010000003">
    <property type="protein sequence ID" value="MBW2941888.1"/>
    <property type="molecule type" value="Genomic_DNA"/>
</dbReference>
<comment type="caution">
    <text evidence="3">The sequence shown here is derived from an EMBL/GenBank/DDBJ whole genome shotgun (WGS) entry which is preliminary data.</text>
</comment>
<evidence type="ECO:0000313" key="4">
    <source>
        <dbReference type="Proteomes" id="UP001166291"/>
    </source>
</evidence>
<feature type="transmembrane region" description="Helical" evidence="1">
    <location>
        <begin position="6"/>
        <end position="27"/>
    </location>
</feature>
<accession>A0ABS6VV53</accession>
<dbReference type="InterPro" id="IPR019617">
    <property type="entry name" value="DUF2489"/>
</dbReference>
<dbReference type="Pfam" id="PF10675">
    <property type="entry name" value="DUF2489"/>
    <property type="match status" value="1"/>
</dbReference>
<keyword evidence="1" id="KW-1133">Transmembrane helix</keyword>
<name>A0ABS6VV53_9GAMM</name>
<evidence type="ECO:0000313" key="3">
    <source>
        <dbReference type="EMBL" id="MBW2941888.1"/>
    </source>
</evidence>
<reference evidence="3" key="1">
    <citation type="submission" date="2021-07" db="EMBL/GenBank/DDBJ databases">
        <title>Zhongshania sp. CAU 1632 isolated from seawater.</title>
        <authorList>
            <person name="Kim W."/>
        </authorList>
    </citation>
    <scope>NUCLEOTIDE SEQUENCE</scope>
    <source>
        <strain evidence="3">CAU 1632</strain>
    </source>
</reference>
<proteinExistence type="predicted"/>
<evidence type="ECO:0000256" key="1">
    <source>
        <dbReference type="SAM" id="Phobius"/>
    </source>
</evidence>
<protein>
    <submittedName>
        <fullName evidence="3">DUF2489 domain-containing protein</fullName>
    </submittedName>
</protein>
<organism evidence="3 4">
    <name type="scientific">Zhongshania aquimaris</name>
    <dbReference type="NCBI Taxonomy" id="2857107"/>
    <lineage>
        <taxon>Bacteria</taxon>
        <taxon>Pseudomonadati</taxon>
        <taxon>Pseudomonadota</taxon>
        <taxon>Gammaproteobacteria</taxon>
        <taxon>Cellvibrionales</taxon>
        <taxon>Spongiibacteraceae</taxon>
        <taxon>Zhongshania</taxon>
    </lineage>
</organism>
<dbReference type="Proteomes" id="UP001166291">
    <property type="component" value="Unassembled WGS sequence"/>
</dbReference>
<sequence>MSDYWVWLSVGALIVAVLAVIAGRLMWRLQRQTRAENMGLQRAQQEAMAEQAEAQGGINILARCYLGGQLGGSELALRIAVLAETANLDSNYNKDTLVFTEMAAALAHIPTHQDWKRLSAEQRAKYGAEMALLEGKYSEQLRAAAQALVN</sequence>
<keyword evidence="1" id="KW-0472">Membrane</keyword>
<keyword evidence="1" id="KW-0812">Transmembrane</keyword>
<feature type="domain" description="DUF2489" evidence="2">
    <location>
        <begin position="15"/>
        <end position="148"/>
    </location>
</feature>
<dbReference type="RefSeq" id="WP_219044109.1">
    <property type="nucleotide sequence ID" value="NZ_JAHWDQ010000003.1"/>
</dbReference>